<dbReference type="FunFam" id="2.60.40.650:FF:000002">
    <property type="entry name" value="sulfite oxidase"/>
    <property type="match status" value="1"/>
</dbReference>
<dbReference type="Gene3D" id="3.90.420.10">
    <property type="entry name" value="Oxidoreductase, molybdopterin-binding domain"/>
    <property type="match status" value="1"/>
</dbReference>
<evidence type="ECO:0000256" key="8">
    <source>
        <dbReference type="ARBA" id="ARBA00070338"/>
    </source>
</evidence>
<dbReference type="Pfam" id="PF03404">
    <property type="entry name" value="Mo-co_dimer"/>
    <property type="match status" value="1"/>
</dbReference>
<evidence type="ECO:0000256" key="2">
    <source>
        <dbReference type="ARBA" id="ARBA00004678"/>
    </source>
</evidence>
<dbReference type="PANTHER" id="PTHR19372:SF7">
    <property type="entry name" value="SULFITE OXIDASE, MITOCHONDRIAL"/>
    <property type="match status" value="1"/>
</dbReference>
<dbReference type="Gene3D" id="2.60.40.650">
    <property type="match status" value="1"/>
</dbReference>
<evidence type="ECO:0000313" key="12">
    <source>
        <dbReference type="WBParaSite" id="ACRNAN_scaffold1135.g7703.t1"/>
    </source>
</evidence>
<evidence type="ECO:0000256" key="4">
    <source>
        <dbReference type="ARBA" id="ARBA00012505"/>
    </source>
</evidence>
<dbReference type="PRINTS" id="PR00407">
    <property type="entry name" value="EUMOPTERIN"/>
</dbReference>
<dbReference type="InterPro" id="IPR036374">
    <property type="entry name" value="OxRdtase_Mopterin-bd_sf"/>
</dbReference>
<dbReference type="SUPFAM" id="SSF81296">
    <property type="entry name" value="E set domains"/>
    <property type="match status" value="1"/>
</dbReference>
<dbReference type="GO" id="GO:0030151">
    <property type="term" value="F:molybdenum ion binding"/>
    <property type="evidence" value="ECO:0007669"/>
    <property type="project" value="InterPro"/>
</dbReference>
<evidence type="ECO:0000256" key="3">
    <source>
        <dbReference type="ARBA" id="ARBA00004971"/>
    </source>
</evidence>
<dbReference type="GO" id="GO:0020037">
    <property type="term" value="F:heme binding"/>
    <property type="evidence" value="ECO:0007669"/>
    <property type="project" value="TreeGrafter"/>
</dbReference>
<dbReference type="GO" id="GO:0006790">
    <property type="term" value="P:sulfur compound metabolic process"/>
    <property type="evidence" value="ECO:0007669"/>
    <property type="project" value="TreeGrafter"/>
</dbReference>
<evidence type="ECO:0000313" key="11">
    <source>
        <dbReference type="Proteomes" id="UP000887540"/>
    </source>
</evidence>
<evidence type="ECO:0000256" key="1">
    <source>
        <dbReference type="ARBA" id="ARBA00001924"/>
    </source>
</evidence>
<keyword evidence="11" id="KW-1185">Reference proteome</keyword>
<comment type="pathway">
    <text evidence="2">Sulfur metabolism.</text>
</comment>
<proteinExistence type="predicted"/>
<feature type="domain" description="Moybdenum cofactor oxidoreductase dimerisation" evidence="10">
    <location>
        <begin position="69"/>
        <end position="195"/>
    </location>
</feature>
<dbReference type="GO" id="GO:0008482">
    <property type="term" value="F:sulfite oxidase activity"/>
    <property type="evidence" value="ECO:0007669"/>
    <property type="project" value="UniProtKB-EC"/>
</dbReference>
<evidence type="ECO:0000259" key="10">
    <source>
        <dbReference type="Pfam" id="PF03404"/>
    </source>
</evidence>
<dbReference type="InterPro" id="IPR000572">
    <property type="entry name" value="OxRdtase_Mopterin-bd_dom"/>
</dbReference>
<dbReference type="Pfam" id="PF00174">
    <property type="entry name" value="Oxidored_molyb"/>
    <property type="match status" value="1"/>
</dbReference>
<keyword evidence="6" id="KW-0479">Metal-binding</keyword>
<reference evidence="12" key="1">
    <citation type="submission" date="2022-11" db="UniProtKB">
        <authorList>
            <consortium name="WormBaseParasite"/>
        </authorList>
    </citation>
    <scope>IDENTIFICATION</scope>
</reference>
<dbReference type="PANTHER" id="PTHR19372">
    <property type="entry name" value="SULFITE REDUCTASE"/>
    <property type="match status" value="1"/>
</dbReference>
<dbReference type="SUPFAM" id="SSF56524">
    <property type="entry name" value="Oxidoreductase molybdopterin-binding domain"/>
    <property type="match status" value="1"/>
</dbReference>
<name>A0A914CKH9_9BILA</name>
<protein>
    <recommendedName>
        <fullName evidence="8">Sulfite oxidase</fullName>
        <ecNumber evidence="4">1.8.3.1</ecNumber>
    </recommendedName>
</protein>
<organism evidence="11 12">
    <name type="scientific">Acrobeloides nanus</name>
    <dbReference type="NCBI Taxonomy" id="290746"/>
    <lineage>
        <taxon>Eukaryota</taxon>
        <taxon>Metazoa</taxon>
        <taxon>Ecdysozoa</taxon>
        <taxon>Nematoda</taxon>
        <taxon>Chromadorea</taxon>
        <taxon>Rhabditida</taxon>
        <taxon>Tylenchina</taxon>
        <taxon>Cephalobomorpha</taxon>
        <taxon>Cephaloboidea</taxon>
        <taxon>Cephalobidae</taxon>
        <taxon>Acrobeloides</taxon>
    </lineage>
</organism>
<dbReference type="GO" id="GO:0043546">
    <property type="term" value="F:molybdopterin cofactor binding"/>
    <property type="evidence" value="ECO:0007669"/>
    <property type="project" value="TreeGrafter"/>
</dbReference>
<comment type="pathway">
    <text evidence="3">Energy metabolism; sulfur metabolism.</text>
</comment>
<evidence type="ECO:0000259" key="9">
    <source>
        <dbReference type="Pfam" id="PF00174"/>
    </source>
</evidence>
<sequence>MNDEDLPVDHGYPLRLVAPGIVGARQVKWLANIKTSEEESHSHWQRKDYKAFPPSVQLGDTLSWDQVPSIQEYPVQSAICVPERGAKISKADGSIDIKGYAWSGGGRGIIRVEVSIDGGKTWNLAEMQQDPDQNIEHMWAWTLWQASLKIPDDVNEVELVCKATDRAYNTQPETPSGIWNVRGLINNAWHRVKVKIVD</sequence>
<evidence type="ECO:0000256" key="6">
    <source>
        <dbReference type="ARBA" id="ARBA00022723"/>
    </source>
</evidence>
<dbReference type="InterPro" id="IPR008335">
    <property type="entry name" value="Mopterin_OxRdtase_euk"/>
</dbReference>
<dbReference type="AlphaFoldDB" id="A0A914CKH9"/>
<accession>A0A914CKH9</accession>
<keyword evidence="7" id="KW-0560">Oxidoreductase</keyword>
<dbReference type="InterPro" id="IPR014756">
    <property type="entry name" value="Ig_E-set"/>
</dbReference>
<dbReference type="EC" id="1.8.3.1" evidence="4"/>
<comment type="cofactor">
    <cofactor evidence="1">
        <name>Mo-molybdopterin</name>
        <dbReference type="ChEBI" id="CHEBI:71302"/>
    </cofactor>
</comment>
<dbReference type="Proteomes" id="UP000887540">
    <property type="component" value="Unplaced"/>
</dbReference>
<keyword evidence="5" id="KW-0500">Molybdenum</keyword>
<evidence type="ECO:0000256" key="5">
    <source>
        <dbReference type="ARBA" id="ARBA00022505"/>
    </source>
</evidence>
<dbReference type="GO" id="GO:0005739">
    <property type="term" value="C:mitochondrion"/>
    <property type="evidence" value="ECO:0007669"/>
    <property type="project" value="TreeGrafter"/>
</dbReference>
<dbReference type="WBParaSite" id="ACRNAN_scaffold1135.g7703.t1">
    <property type="protein sequence ID" value="ACRNAN_scaffold1135.g7703.t1"/>
    <property type="gene ID" value="ACRNAN_scaffold1135.g7703"/>
</dbReference>
<evidence type="ECO:0000256" key="7">
    <source>
        <dbReference type="ARBA" id="ARBA00023002"/>
    </source>
</evidence>
<dbReference type="InterPro" id="IPR005066">
    <property type="entry name" value="MoCF_OxRdtse_dimer"/>
</dbReference>
<feature type="domain" description="Oxidoreductase molybdopterin-binding" evidence="9">
    <location>
        <begin position="1"/>
        <end position="44"/>
    </location>
</feature>